<feature type="compositionally biased region" description="Basic residues" evidence="1">
    <location>
        <begin position="161"/>
        <end position="173"/>
    </location>
</feature>
<evidence type="ECO:0000313" key="2">
    <source>
        <dbReference type="EMBL" id="CAI4213523.1"/>
    </source>
</evidence>
<dbReference type="Proteomes" id="UP000838763">
    <property type="component" value="Unassembled WGS sequence"/>
</dbReference>
<feature type="region of interest" description="Disordered" evidence="1">
    <location>
        <begin position="1"/>
        <end position="91"/>
    </location>
</feature>
<reference evidence="2" key="1">
    <citation type="submission" date="2022-11" db="EMBL/GenBank/DDBJ databases">
        <authorList>
            <person name="Scott C."/>
            <person name="Bruce N."/>
        </authorList>
    </citation>
    <scope>NUCLEOTIDE SEQUENCE</scope>
</reference>
<evidence type="ECO:0000256" key="1">
    <source>
        <dbReference type="SAM" id="MobiDB-lite"/>
    </source>
</evidence>
<keyword evidence="3" id="KW-1185">Reference proteome</keyword>
<accession>A0A9P1M7V8</accession>
<feature type="region of interest" description="Disordered" evidence="1">
    <location>
        <begin position="138"/>
        <end position="173"/>
    </location>
</feature>
<dbReference type="EMBL" id="CALLCH030000008">
    <property type="protein sequence ID" value="CAI4213523.1"/>
    <property type="molecule type" value="Genomic_DNA"/>
</dbReference>
<sequence>MAQVPTRHPSPPRKLYSELESVPGFADGSHSPRTFAHETGDLGTDRHSDSDESGDSARSEEGGVSGSTGYLSGNQRERRIEASPPMIGKPLEEESLASQLRGIKKLREVADKEGQYGWSSVHAPFTWRPVNISDYEGDYDSGEGPKPLKSQPGFIRERLGRLRPVRGPRTHHV</sequence>
<evidence type="ECO:0000313" key="3">
    <source>
        <dbReference type="Proteomes" id="UP000838763"/>
    </source>
</evidence>
<dbReference type="AlphaFoldDB" id="A0A9P1M7V8"/>
<comment type="caution">
    <text evidence="2">The sequence shown here is derived from an EMBL/GenBank/DDBJ whole genome shotgun (WGS) entry which is preliminary data.</text>
</comment>
<protein>
    <submittedName>
        <fullName evidence="2">Uncharacterized protein</fullName>
    </submittedName>
</protein>
<name>A0A9P1M7V8_9PEZI</name>
<organism evidence="2 3">
    <name type="scientific">Parascedosporium putredinis</name>
    <dbReference type="NCBI Taxonomy" id="1442378"/>
    <lineage>
        <taxon>Eukaryota</taxon>
        <taxon>Fungi</taxon>
        <taxon>Dikarya</taxon>
        <taxon>Ascomycota</taxon>
        <taxon>Pezizomycotina</taxon>
        <taxon>Sordariomycetes</taxon>
        <taxon>Hypocreomycetidae</taxon>
        <taxon>Microascales</taxon>
        <taxon>Microascaceae</taxon>
        <taxon>Parascedosporium</taxon>
    </lineage>
</organism>
<gene>
    <name evidence="2" type="ORF">PPNO1_LOCUS3271</name>
</gene>
<proteinExistence type="predicted"/>
<feature type="compositionally biased region" description="Basic and acidic residues" evidence="1">
    <location>
        <begin position="35"/>
        <end position="61"/>
    </location>
</feature>